<dbReference type="OrthoDB" id="412972at2759"/>
<keyword evidence="2" id="KW-1185">Reference proteome</keyword>
<protein>
    <submittedName>
        <fullName evidence="1">Uncharacterized protein</fullName>
    </submittedName>
</protein>
<evidence type="ECO:0000313" key="1">
    <source>
        <dbReference type="EMBL" id="OLP82993.1"/>
    </source>
</evidence>
<dbReference type="EMBL" id="LSRX01001151">
    <property type="protein sequence ID" value="OLP82993.1"/>
    <property type="molecule type" value="Genomic_DNA"/>
</dbReference>
<name>A0A1Q9CJA0_SYMMI</name>
<accession>A0A1Q9CJA0</accession>
<proteinExistence type="predicted"/>
<sequence length="159" mass="17480">MTSPLGRSAPWSVMGLAALLGMPRPVPTLFSFPQCLRILMPVAFSGVHILANLQGSQEKRVSKGQSPLAPEWFTSPPVPSLARRRLGIALNLDFDPGQGPPHAVQFKMVHGQDGEKRETAEREREHRVLRAVDVQRYRHGEANQDTATGARIALETAEL</sequence>
<comment type="caution">
    <text evidence="1">The sequence shown here is derived from an EMBL/GenBank/DDBJ whole genome shotgun (WGS) entry which is preliminary data.</text>
</comment>
<dbReference type="Proteomes" id="UP000186817">
    <property type="component" value="Unassembled WGS sequence"/>
</dbReference>
<reference evidence="1 2" key="1">
    <citation type="submission" date="2016-02" db="EMBL/GenBank/DDBJ databases">
        <title>Genome analysis of coral dinoflagellate symbionts highlights evolutionary adaptations to a symbiotic lifestyle.</title>
        <authorList>
            <person name="Aranda M."/>
            <person name="Li Y."/>
            <person name="Liew Y.J."/>
            <person name="Baumgarten S."/>
            <person name="Simakov O."/>
            <person name="Wilson M."/>
            <person name="Piel J."/>
            <person name="Ashoor H."/>
            <person name="Bougouffa S."/>
            <person name="Bajic V.B."/>
            <person name="Ryu T."/>
            <person name="Ravasi T."/>
            <person name="Bayer T."/>
            <person name="Micklem G."/>
            <person name="Kim H."/>
            <person name="Bhak J."/>
            <person name="Lajeunesse T.C."/>
            <person name="Voolstra C.R."/>
        </authorList>
    </citation>
    <scope>NUCLEOTIDE SEQUENCE [LARGE SCALE GENOMIC DNA]</scope>
    <source>
        <strain evidence="1 2">CCMP2467</strain>
    </source>
</reference>
<evidence type="ECO:0000313" key="2">
    <source>
        <dbReference type="Proteomes" id="UP000186817"/>
    </source>
</evidence>
<dbReference type="AlphaFoldDB" id="A0A1Q9CJA0"/>
<gene>
    <name evidence="1" type="ORF">AK812_SmicGene36303</name>
</gene>
<organism evidence="1 2">
    <name type="scientific">Symbiodinium microadriaticum</name>
    <name type="common">Dinoflagellate</name>
    <name type="synonym">Zooxanthella microadriatica</name>
    <dbReference type="NCBI Taxonomy" id="2951"/>
    <lineage>
        <taxon>Eukaryota</taxon>
        <taxon>Sar</taxon>
        <taxon>Alveolata</taxon>
        <taxon>Dinophyceae</taxon>
        <taxon>Suessiales</taxon>
        <taxon>Symbiodiniaceae</taxon>
        <taxon>Symbiodinium</taxon>
    </lineage>
</organism>